<reference evidence="2 3" key="1">
    <citation type="submission" date="2020-06" db="EMBL/GenBank/DDBJ databases">
        <title>Altererythrobacter sp. HHU K3-1.</title>
        <authorList>
            <person name="Zhang D."/>
            <person name="Xue H."/>
        </authorList>
    </citation>
    <scope>NUCLEOTIDE SEQUENCE [LARGE SCALE GENOMIC DNA]</scope>
    <source>
        <strain evidence="2 3">HHU K3-1</strain>
    </source>
</reference>
<dbReference type="Proteomes" id="UP000561438">
    <property type="component" value="Unassembled WGS sequence"/>
</dbReference>
<feature type="domain" description="Glycosyltransferase 61 catalytic" evidence="1">
    <location>
        <begin position="134"/>
        <end position="292"/>
    </location>
</feature>
<gene>
    <name evidence="2" type="ORF">HUV48_10530</name>
</gene>
<accession>A0A850H0M2</accession>
<keyword evidence="3" id="KW-1185">Reference proteome</keyword>
<protein>
    <submittedName>
        <fullName evidence="2">Glycosyltransferase family 61 protein</fullName>
    </submittedName>
</protein>
<dbReference type="EMBL" id="JABWGV010000003">
    <property type="protein sequence ID" value="NVD45441.1"/>
    <property type="molecule type" value="Genomic_DNA"/>
</dbReference>
<proteinExistence type="predicted"/>
<comment type="caution">
    <text evidence="2">The sequence shown here is derived from an EMBL/GenBank/DDBJ whole genome shotgun (WGS) entry which is preliminary data.</text>
</comment>
<evidence type="ECO:0000259" key="1">
    <source>
        <dbReference type="Pfam" id="PF04577"/>
    </source>
</evidence>
<evidence type="ECO:0000313" key="2">
    <source>
        <dbReference type="EMBL" id="NVD45441.1"/>
    </source>
</evidence>
<dbReference type="RefSeq" id="WP_176267714.1">
    <property type="nucleotide sequence ID" value="NZ_JABWGV010000003.1"/>
</dbReference>
<organism evidence="2 3">
    <name type="scientific">Qipengyuania atrilutea</name>
    <dbReference type="NCBI Taxonomy" id="2744473"/>
    <lineage>
        <taxon>Bacteria</taxon>
        <taxon>Pseudomonadati</taxon>
        <taxon>Pseudomonadota</taxon>
        <taxon>Alphaproteobacteria</taxon>
        <taxon>Sphingomonadales</taxon>
        <taxon>Erythrobacteraceae</taxon>
        <taxon>Qipengyuania</taxon>
    </lineage>
</organism>
<dbReference type="GO" id="GO:0016757">
    <property type="term" value="F:glycosyltransferase activity"/>
    <property type="evidence" value="ECO:0007669"/>
    <property type="project" value="InterPro"/>
</dbReference>
<sequence length="353" mass="39821">MMSKSIWPITSRLSQRIRHRSIEEVASKVVTFDEGRNWNARPLVHLPGELDKITGHHPDSTPARNIALIDCNGVRQGASKAYLLKDALVADGTILTKSYVQYVRDQSRRWFLPRISKYHGEAALVSTEVSERYFGHWLHDQLPLEILVHEQGHVPISVAGTIRPSELGYRTLSKLACEKTELMEIENLWVHRDFEVTSDRMRRLELLRNRLRTAKPAQKHSADIVFLKRGPNAVGRSLIDEDRISSELERHGVRTILPEAMQPDEIVDALKNAKIAIGAEGSAFAHAICALPSGASILTLLGPNQFNLHWRLYCEALNLEYGIIVGETTGTDSFSVNTDTIMRTIDLLNQKLR</sequence>
<dbReference type="Pfam" id="PF04577">
    <property type="entry name" value="Glyco_transf_61"/>
    <property type="match status" value="1"/>
</dbReference>
<name>A0A850H0M2_9SPHN</name>
<dbReference type="AlphaFoldDB" id="A0A850H0M2"/>
<keyword evidence="2" id="KW-0808">Transferase</keyword>
<dbReference type="InterPro" id="IPR049625">
    <property type="entry name" value="Glyco_transf_61_cat"/>
</dbReference>
<evidence type="ECO:0000313" key="3">
    <source>
        <dbReference type="Proteomes" id="UP000561438"/>
    </source>
</evidence>